<accession>A0A845BDL6</accession>
<dbReference type="PANTHER" id="PTHR42928:SF5">
    <property type="entry name" value="BLR1237 PROTEIN"/>
    <property type="match status" value="1"/>
</dbReference>
<keyword evidence="2" id="KW-0732">Signal</keyword>
<protein>
    <submittedName>
        <fullName evidence="3">Tripartite tricarboxylate transporter substrate binding protein</fullName>
    </submittedName>
</protein>
<proteinExistence type="inferred from homology"/>
<evidence type="ECO:0000256" key="1">
    <source>
        <dbReference type="ARBA" id="ARBA00006987"/>
    </source>
</evidence>
<evidence type="ECO:0000313" key="4">
    <source>
        <dbReference type="Proteomes" id="UP000460715"/>
    </source>
</evidence>
<dbReference type="AlphaFoldDB" id="A0A845BDL6"/>
<dbReference type="Pfam" id="PF03401">
    <property type="entry name" value="TctC"/>
    <property type="match status" value="1"/>
</dbReference>
<dbReference type="PIRSF" id="PIRSF017082">
    <property type="entry name" value="YflP"/>
    <property type="match status" value="1"/>
</dbReference>
<feature type="signal peptide" evidence="2">
    <location>
        <begin position="1"/>
        <end position="24"/>
    </location>
</feature>
<dbReference type="OrthoDB" id="9780943at2"/>
<dbReference type="Gene3D" id="3.40.190.10">
    <property type="entry name" value="Periplasmic binding protein-like II"/>
    <property type="match status" value="1"/>
</dbReference>
<dbReference type="InterPro" id="IPR005064">
    <property type="entry name" value="BUG"/>
</dbReference>
<keyword evidence="4" id="KW-1185">Reference proteome</keyword>
<evidence type="ECO:0000256" key="2">
    <source>
        <dbReference type="SAM" id="SignalP"/>
    </source>
</evidence>
<dbReference type="Proteomes" id="UP000460715">
    <property type="component" value="Unassembled WGS sequence"/>
</dbReference>
<dbReference type="CDD" id="cd13578">
    <property type="entry name" value="PBP2_Bug27"/>
    <property type="match status" value="1"/>
</dbReference>
<dbReference type="SUPFAM" id="SSF53850">
    <property type="entry name" value="Periplasmic binding protein-like II"/>
    <property type="match status" value="1"/>
</dbReference>
<evidence type="ECO:0000313" key="3">
    <source>
        <dbReference type="EMBL" id="MXP65211.1"/>
    </source>
</evidence>
<dbReference type="EMBL" id="SNVJ01000019">
    <property type="protein sequence ID" value="MXP65211.1"/>
    <property type="molecule type" value="Genomic_DNA"/>
</dbReference>
<dbReference type="Gene3D" id="3.40.190.150">
    <property type="entry name" value="Bordetella uptake gene, domain 1"/>
    <property type="match status" value="1"/>
</dbReference>
<gene>
    <name evidence="3" type="ORF">E0493_17845</name>
</gene>
<reference evidence="3 4" key="1">
    <citation type="submission" date="2019-03" db="EMBL/GenBank/DDBJ databases">
        <title>Roseomonas sp. a novel Roseomonas species isolated from Sea whip Gorgonian.</title>
        <authorList>
            <person name="Li F."/>
            <person name="Pan X."/>
            <person name="Huang S."/>
            <person name="Li Z."/>
            <person name="Meng B."/>
        </authorList>
    </citation>
    <scope>NUCLEOTIDE SEQUENCE [LARGE SCALE GENOMIC DNA]</scope>
    <source>
        <strain evidence="3 4">M0104</strain>
    </source>
</reference>
<dbReference type="PANTHER" id="PTHR42928">
    <property type="entry name" value="TRICARBOXYLATE-BINDING PROTEIN"/>
    <property type="match status" value="1"/>
</dbReference>
<name>A0A845BDL6_9PROT</name>
<dbReference type="PROSITE" id="PS51318">
    <property type="entry name" value="TAT"/>
    <property type="match status" value="1"/>
</dbReference>
<dbReference type="InterPro" id="IPR042100">
    <property type="entry name" value="Bug_dom1"/>
</dbReference>
<comment type="caution">
    <text evidence="3">The sequence shown here is derived from an EMBL/GenBank/DDBJ whole genome shotgun (WGS) entry which is preliminary data.</text>
</comment>
<feature type="chain" id="PRO_5032579122" evidence="2">
    <location>
        <begin position="25"/>
        <end position="324"/>
    </location>
</feature>
<dbReference type="InterPro" id="IPR006311">
    <property type="entry name" value="TAT_signal"/>
</dbReference>
<organism evidence="3 4">
    <name type="scientific">Teichococcus coralli</name>
    <dbReference type="NCBI Taxonomy" id="2545983"/>
    <lineage>
        <taxon>Bacteria</taxon>
        <taxon>Pseudomonadati</taxon>
        <taxon>Pseudomonadota</taxon>
        <taxon>Alphaproteobacteria</taxon>
        <taxon>Acetobacterales</taxon>
        <taxon>Roseomonadaceae</taxon>
        <taxon>Roseomonas</taxon>
    </lineage>
</organism>
<comment type="similarity">
    <text evidence="1">Belongs to the UPF0065 (bug) family.</text>
</comment>
<sequence>MSHRRTLLLSGLAGLLAAATPAWAEAFPDRPVRLIVPFPPGGSADPIGRILAAAMEKRLGQTMVVENRSGAGGVIGTDAVAKAAPDGYTVGLVGVGSMTVAQNLLPDVPYKAMQDLAPVVLVVGVPQLLVASKASKLTDLPSLLKKARAEPGRLTFGSSGNGNSPHLAMSSLALRTGMELIHVPYRGVAPAITDLMAGRVDLMFADLPALLGPVRDKALVPLALGSAEPSPLLPGVPTLEEVGVTGVNVENWYGVVAPAGTPPDRIAKLQQAILGALQEPDTRERLTQLGVRIIGADAEAFADHLRKETAKWVELIRAAKITIE</sequence>
<dbReference type="RefSeq" id="WP_160938623.1">
    <property type="nucleotide sequence ID" value="NZ_SNVJ01000019.1"/>
</dbReference>